<accession>A0A0P9GWB3</accession>
<evidence type="ECO:0000256" key="2">
    <source>
        <dbReference type="SAM" id="Phobius"/>
    </source>
</evidence>
<keyword evidence="2" id="KW-0472">Membrane</keyword>
<name>A0A0P9GWB3_RHOGW</name>
<feature type="region of interest" description="Disordered" evidence="1">
    <location>
        <begin position="370"/>
        <end position="402"/>
    </location>
</feature>
<evidence type="ECO:0000256" key="1">
    <source>
        <dbReference type="SAM" id="MobiDB-lite"/>
    </source>
</evidence>
<dbReference type="InterPro" id="IPR053065">
    <property type="entry name" value="Archenteron_Induction-Rel"/>
</dbReference>
<dbReference type="EMBL" id="KQ474091">
    <property type="protein sequence ID" value="KPV71724.1"/>
    <property type="molecule type" value="Genomic_DNA"/>
</dbReference>
<dbReference type="RefSeq" id="XP_018267773.1">
    <property type="nucleotide sequence ID" value="XM_018418304.1"/>
</dbReference>
<dbReference type="OMA" id="CQCKPTE"/>
<feature type="chain" id="PRO_5006158098" description="Vacuolar sorting protein Vps3844 C-terminal domain-containing protein" evidence="3">
    <location>
        <begin position="21"/>
        <end position="526"/>
    </location>
</feature>
<dbReference type="PANTHER" id="PTHR36853:SF1">
    <property type="entry name" value="DUF3844 DOMAIN-CONTAINING PROTEIN"/>
    <property type="match status" value="1"/>
</dbReference>
<evidence type="ECO:0000256" key="3">
    <source>
        <dbReference type="SAM" id="SignalP"/>
    </source>
</evidence>
<evidence type="ECO:0000259" key="4">
    <source>
        <dbReference type="Pfam" id="PF12955"/>
    </source>
</evidence>
<feature type="non-terminal residue" evidence="5">
    <location>
        <position position="1"/>
    </location>
</feature>
<evidence type="ECO:0000313" key="5">
    <source>
        <dbReference type="EMBL" id="KPV71724.1"/>
    </source>
</evidence>
<keyword evidence="6" id="KW-1185">Reference proteome</keyword>
<feature type="transmembrane region" description="Helical" evidence="2">
    <location>
        <begin position="479"/>
        <end position="501"/>
    </location>
</feature>
<feature type="domain" description="Vacuolar sorting protein Vps3844 C-terminal" evidence="4">
    <location>
        <begin position="412"/>
        <end position="514"/>
    </location>
</feature>
<proteinExistence type="predicted"/>
<keyword evidence="3" id="KW-0732">Signal</keyword>
<sequence length="526" mass="54682">MLAGTLTAVLCTAAPWLALAGSAHPQLYLSPPPPRLAHSAHGHDADQARGRLELDAPQTNAVLASHLGVSHHLPLPASKGKDGRLWEAALDDSPWAHDPSHARIVVVLECPKSGCTDALPAEFAAQRALDLAPLPAHSYLAALSLHLHRLADSLGLDPDSHAVQGLQDLVDNGVKSVAGWQGWIGDELARWVGFHGDTSNGRDKVRPAVEPPARGSRLVDDLDLLDASSAQLVLELNKLAVLADGVPTSASHAHAGSDSGPQGANDLPKVVVIHLKGLKDIAAKHSLSSPTYQRAVALTRDTLTGTLASLRARLTSPHNGATTASSDEPTVMLLALPPHAQPLLRKRDMWLKPFEGRSIAAATKRYAGSRAEAVGGQQLKKRSVFSPRAEGDDGEGEGDKAPSQVVAAGKTCFSSLAHLNNATASCLGRGHGVRGISTRANADGNECWVCKCGVTEDDEGRRTSWAGEGCEKKDLSGSALLLALTTLGLALAIAGSVALLYNIGSVPLPGTLSAVSGMGPGGAKRD</sequence>
<dbReference type="Proteomes" id="UP000053890">
    <property type="component" value="Unassembled WGS sequence"/>
</dbReference>
<organism evidence="5 6">
    <name type="scientific">Rhodotorula graminis (strain WP1)</name>
    <dbReference type="NCBI Taxonomy" id="578459"/>
    <lineage>
        <taxon>Eukaryota</taxon>
        <taxon>Fungi</taxon>
        <taxon>Dikarya</taxon>
        <taxon>Basidiomycota</taxon>
        <taxon>Pucciniomycotina</taxon>
        <taxon>Microbotryomycetes</taxon>
        <taxon>Sporidiobolales</taxon>
        <taxon>Sporidiobolaceae</taxon>
        <taxon>Rhodotorula</taxon>
    </lineage>
</organism>
<dbReference type="GO" id="GO:0005783">
    <property type="term" value="C:endoplasmic reticulum"/>
    <property type="evidence" value="ECO:0007669"/>
    <property type="project" value="TreeGrafter"/>
</dbReference>
<dbReference type="Pfam" id="PF12955">
    <property type="entry name" value="Vps3844_C"/>
    <property type="match status" value="1"/>
</dbReference>
<protein>
    <recommendedName>
        <fullName evidence="4">Vacuolar sorting protein Vps3844 C-terminal domain-containing protein</fullName>
    </recommendedName>
</protein>
<dbReference type="PANTHER" id="PTHR36853">
    <property type="entry name" value="EXPRESSED PROTEIN"/>
    <property type="match status" value="1"/>
</dbReference>
<gene>
    <name evidence="5" type="ORF">RHOBADRAFT_56348</name>
</gene>
<dbReference type="InterPro" id="IPR024382">
    <property type="entry name" value="Vps3844_C"/>
</dbReference>
<keyword evidence="2" id="KW-0812">Transmembrane</keyword>
<dbReference type="AlphaFoldDB" id="A0A0P9GWB3"/>
<dbReference type="OrthoDB" id="5583277at2759"/>
<dbReference type="GeneID" id="28978751"/>
<reference evidence="5 6" key="1">
    <citation type="journal article" date="2015" name="Front. Microbiol.">
        <title>Genome sequence of the plant growth promoting endophytic yeast Rhodotorula graminis WP1.</title>
        <authorList>
            <person name="Firrincieli A."/>
            <person name="Otillar R."/>
            <person name="Salamov A."/>
            <person name="Schmutz J."/>
            <person name="Khan Z."/>
            <person name="Redman R.S."/>
            <person name="Fleck N.D."/>
            <person name="Lindquist E."/>
            <person name="Grigoriev I.V."/>
            <person name="Doty S.L."/>
        </authorList>
    </citation>
    <scope>NUCLEOTIDE SEQUENCE [LARGE SCALE GENOMIC DNA]</scope>
    <source>
        <strain evidence="5 6">WP1</strain>
    </source>
</reference>
<evidence type="ECO:0000313" key="6">
    <source>
        <dbReference type="Proteomes" id="UP000053890"/>
    </source>
</evidence>
<keyword evidence="2" id="KW-1133">Transmembrane helix</keyword>
<dbReference type="STRING" id="578459.A0A0P9GWB3"/>
<feature type="signal peptide" evidence="3">
    <location>
        <begin position="1"/>
        <end position="20"/>
    </location>
</feature>